<evidence type="ECO:0000313" key="3">
    <source>
        <dbReference type="EMBL" id="MFD2256716.1"/>
    </source>
</evidence>
<keyword evidence="1" id="KW-0732">Signal</keyword>
<protein>
    <submittedName>
        <fullName evidence="3">Fasciclin domain-containing protein</fullName>
    </submittedName>
</protein>
<dbReference type="PROSITE" id="PS50213">
    <property type="entry name" value="FAS1"/>
    <property type="match status" value="1"/>
</dbReference>
<dbReference type="SMART" id="SM00554">
    <property type="entry name" value="FAS1"/>
    <property type="match status" value="1"/>
</dbReference>
<organism evidence="3 4">
    <name type="scientific">Luteolibacter algae</name>
    <dbReference type="NCBI Taxonomy" id="454151"/>
    <lineage>
        <taxon>Bacteria</taxon>
        <taxon>Pseudomonadati</taxon>
        <taxon>Verrucomicrobiota</taxon>
        <taxon>Verrucomicrobiia</taxon>
        <taxon>Verrucomicrobiales</taxon>
        <taxon>Verrucomicrobiaceae</taxon>
        <taxon>Luteolibacter</taxon>
    </lineage>
</organism>
<sequence>MKNKNITQIALALSIAAVTPIAFAQEAGTADKKMEEKAMPEIKQGSLTNVIADSVTFKTLSAALKAAELDVTLGGNDNFTIFAPTDEAFQKLPEGTLQKLLLPENKEKLRSLLLYHVIAGNVMVADLKDDQKVKTMNGELLEIDIDGDEVKANDSKVYSVDTMATNGVMHSVGEVIVPESLDDFAGLED</sequence>
<reference evidence="4" key="1">
    <citation type="journal article" date="2019" name="Int. J. Syst. Evol. Microbiol.">
        <title>The Global Catalogue of Microorganisms (GCM) 10K type strain sequencing project: providing services to taxonomists for standard genome sequencing and annotation.</title>
        <authorList>
            <consortium name="The Broad Institute Genomics Platform"/>
            <consortium name="The Broad Institute Genome Sequencing Center for Infectious Disease"/>
            <person name="Wu L."/>
            <person name="Ma J."/>
        </authorList>
    </citation>
    <scope>NUCLEOTIDE SEQUENCE [LARGE SCALE GENOMIC DNA]</scope>
    <source>
        <strain evidence="4">CGMCC 4.7106</strain>
    </source>
</reference>
<dbReference type="PANTHER" id="PTHR10900">
    <property type="entry name" value="PERIOSTIN-RELATED"/>
    <property type="match status" value="1"/>
</dbReference>
<comment type="caution">
    <text evidence="3">The sequence shown here is derived from an EMBL/GenBank/DDBJ whole genome shotgun (WGS) entry which is preliminary data.</text>
</comment>
<dbReference type="Gene3D" id="2.30.180.10">
    <property type="entry name" value="FAS1 domain"/>
    <property type="match status" value="1"/>
</dbReference>
<proteinExistence type="predicted"/>
<dbReference type="SUPFAM" id="SSF82153">
    <property type="entry name" value="FAS1 domain"/>
    <property type="match status" value="1"/>
</dbReference>
<evidence type="ECO:0000256" key="1">
    <source>
        <dbReference type="SAM" id="SignalP"/>
    </source>
</evidence>
<dbReference type="InterPro" id="IPR036378">
    <property type="entry name" value="FAS1_dom_sf"/>
</dbReference>
<keyword evidence="4" id="KW-1185">Reference proteome</keyword>
<evidence type="ECO:0000313" key="4">
    <source>
        <dbReference type="Proteomes" id="UP001597375"/>
    </source>
</evidence>
<name>A0ABW5DAP7_9BACT</name>
<accession>A0ABW5DAP7</accession>
<dbReference type="RefSeq" id="WP_386820006.1">
    <property type="nucleotide sequence ID" value="NZ_JBHUIT010000012.1"/>
</dbReference>
<dbReference type="InterPro" id="IPR050904">
    <property type="entry name" value="Adhesion/Biosynth-related"/>
</dbReference>
<dbReference type="EMBL" id="JBHUIT010000012">
    <property type="protein sequence ID" value="MFD2256716.1"/>
    <property type="molecule type" value="Genomic_DNA"/>
</dbReference>
<feature type="chain" id="PRO_5045851575" evidence="1">
    <location>
        <begin position="25"/>
        <end position="189"/>
    </location>
</feature>
<dbReference type="InterPro" id="IPR000782">
    <property type="entry name" value="FAS1_domain"/>
</dbReference>
<feature type="signal peptide" evidence="1">
    <location>
        <begin position="1"/>
        <end position="24"/>
    </location>
</feature>
<dbReference type="PANTHER" id="PTHR10900:SF77">
    <property type="entry name" value="FI19380P1"/>
    <property type="match status" value="1"/>
</dbReference>
<evidence type="ECO:0000259" key="2">
    <source>
        <dbReference type="PROSITE" id="PS50213"/>
    </source>
</evidence>
<feature type="domain" description="FAS1" evidence="2">
    <location>
        <begin position="44"/>
        <end position="176"/>
    </location>
</feature>
<gene>
    <name evidence="3" type="ORF">ACFSSA_08515</name>
</gene>
<dbReference type="Proteomes" id="UP001597375">
    <property type="component" value="Unassembled WGS sequence"/>
</dbReference>
<dbReference type="Pfam" id="PF02469">
    <property type="entry name" value="Fasciclin"/>
    <property type="match status" value="1"/>
</dbReference>